<reference evidence="1 2" key="1">
    <citation type="submission" date="2020-02" db="EMBL/GenBank/DDBJ databases">
        <title>Draft genome sequence of two Spirosoma agri KCTC 52727 and Spirosoma terrae KCTC 52035.</title>
        <authorList>
            <person name="Rojas J."/>
            <person name="Ambika Manirajan B."/>
            <person name="Suarez C."/>
            <person name="Ratering S."/>
            <person name="Schnell S."/>
        </authorList>
    </citation>
    <scope>NUCLEOTIDE SEQUENCE [LARGE SCALE GENOMIC DNA]</scope>
    <source>
        <strain evidence="1 2">KCTC 52035</strain>
    </source>
</reference>
<accession>A0A6L9LG97</accession>
<sequence>MDYKSFTIEVETVDECRWDEETATFLVVGQRTVYKIIGIQDRLVYGIRQSMEAAQKTIDKHGTRWRAQ</sequence>
<keyword evidence="2" id="KW-1185">Reference proteome</keyword>
<comment type="caution">
    <text evidence="1">The sequence shown here is derived from an EMBL/GenBank/DDBJ whole genome shotgun (WGS) entry which is preliminary data.</text>
</comment>
<proteinExistence type="predicted"/>
<dbReference type="AlphaFoldDB" id="A0A6L9LG97"/>
<evidence type="ECO:0000313" key="1">
    <source>
        <dbReference type="EMBL" id="NDU97568.1"/>
    </source>
</evidence>
<organism evidence="1 2">
    <name type="scientific">Spirosoma terrae</name>
    <dbReference type="NCBI Taxonomy" id="1968276"/>
    <lineage>
        <taxon>Bacteria</taxon>
        <taxon>Pseudomonadati</taxon>
        <taxon>Bacteroidota</taxon>
        <taxon>Cytophagia</taxon>
        <taxon>Cytophagales</taxon>
        <taxon>Cytophagaceae</taxon>
        <taxon>Spirosoma</taxon>
    </lineage>
</organism>
<name>A0A6L9LG97_9BACT</name>
<gene>
    <name evidence="1" type="ORF">GK108_21975</name>
</gene>
<dbReference type="RefSeq" id="WP_163953155.1">
    <property type="nucleotide sequence ID" value="NZ_JAAFZH010000012.1"/>
</dbReference>
<evidence type="ECO:0000313" key="2">
    <source>
        <dbReference type="Proteomes" id="UP000474175"/>
    </source>
</evidence>
<dbReference type="Proteomes" id="UP000474175">
    <property type="component" value="Unassembled WGS sequence"/>
</dbReference>
<dbReference type="EMBL" id="JAAFZH010000012">
    <property type="protein sequence ID" value="NDU97568.1"/>
    <property type="molecule type" value="Genomic_DNA"/>
</dbReference>
<protein>
    <submittedName>
        <fullName evidence="1">Uncharacterized protein</fullName>
    </submittedName>
</protein>